<evidence type="ECO:0000259" key="1">
    <source>
        <dbReference type="PROSITE" id="PS50280"/>
    </source>
</evidence>
<dbReference type="SMART" id="SM00317">
    <property type="entry name" value="SET"/>
    <property type="match status" value="1"/>
</dbReference>
<evidence type="ECO:0000313" key="3">
    <source>
        <dbReference type="Proteomes" id="UP000494206"/>
    </source>
</evidence>
<dbReference type="InterPro" id="IPR053105">
    <property type="entry name" value="Class_V-like_SAM-MTase"/>
</dbReference>
<protein>
    <recommendedName>
        <fullName evidence="1">SET domain-containing protein</fullName>
    </recommendedName>
</protein>
<dbReference type="InterPro" id="IPR001214">
    <property type="entry name" value="SET_dom"/>
</dbReference>
<name>A0A8S1FA08_9PELO</name>
<proteinExistence type="predicted"/>
<dbReference type="PANTHER" id="PTHR47250:SF3">
    <property type="entry name" value="HISTONE-LYSINE N-METHYLTRANSFERASE SET-6"/>
    <property type="match status" value="1"/>
</dbReference>
<keyword evidence="3" id="KW-1185">Reference proteome</keyword>
<sequence length="378" mass="43509">MDPYKPPKQRLLISRNIFGNYGPPIPIFSDLEINSQENWDIPETLCFNYITDNIINTHTNKKLHQLIDMSNEGQGWITCGCSVGENGLVNCFDNPNCPCFEVNKTLEALQKTDEQRPMRTQFKTFNHLNVRGLDEYFDTFAFCCSEKCACQGACSNNVMYMTDKNAHRFEVYRYDEKGFGVRAMSYIPYGTPVIEFKGELVEYKTCLERGSNDYSFQIKDKKLTKLENASAKILKSIPGYDQNYAKLVKETLCLPWYLDPKTNGNEARFITHGCLPNLSLIIAFKGGFSPHQMHCLMISSEDIYPGTQLTFDYGESYASQHLSGNCLCETLTCQRNEEFKVIGLATHYSFIREHYFYCSFEIFTKNVNHIYTTHIEIC</sequence>
<evidence type="ECO:0000313" key="2">
    <source>
        <dbReference type="EMBL" id="CAB3409772.1"/>
    </source>
</evidence>
<dbReference type="PROSITE" id="PS50280">
    <property type="entry name" value="SET"/>
    <property type="match status" value="1"/>
</dbReference>
<dbReference type="Gene3D" id="2.170.270.10">
    <property type="entry name" value="SET domain"/>
    <property type="match status" value="1"/>
</dbReference>
<dbReference type="Proteomes" id="UP000494206">
    <property type="component" value="Unassembled WGS sequence"/>
</dbReference>
<dbReference type="AlphaFoldDB" id="A0A8S1FA08"/>
<reference evidence="2 3" key="1">
    <citation type="submission" date="2020-04" db="EMBL/GenBank/DDBJ databases">
        <authorList>
            <person name="Laetsch R D."/>
            <person name="Stevens L."/>
            <person name="Kumar S."/>
            <person name="Blaxter L. M."/>
        </authorList>
    </citation>
    <scope>NUCLEOTIDE SEQUENCE [LARGE SCALE GENOMIC DNA]</scope>
</reference>
<organism evidence="2 3">
    <name type="scientific">Caenorhabditis bovis</name>
    <dbReference type="NCBI Taxonomy" id="2654633"/>
    <lineage>
        <taxon>Eukaryota</taxon>
        <taxon>Metazoa</taxon>
        <taxon>Ecdysozoa</taxon>
        <taxon>Nematoda</taxon>
        <taxon>Chromadorea</taxon>
        <taxon>Rhabditida</taxon>
        <taxon>Rhabditina</taxon>
        <taxon>Rhabditomorpha</taxon>
        <taxon>Rhabditoidea</taxon>
        <taxon>Rhabditidae</taxon>
        <taxon>Peloderinae</taxon>
        <taxon>Caenorhabditis</taxon>
    </lineage>
</organism>
<dbReference type="InterPro" id="IPR046341">
    <property type="entry name" value="SET_dom_sf"/>
</dbReference>
<dbReference type="PANTHER" id="PTHR47250">
    <property type="entry name" value="HISTONE-LYSINE N-METHYLTRANSFERASE SET-6"/>
    <property type="match status" value="1"/>
</dbReference>
<feature type="domain" description="SET" evidence="1">
    <location>
        <begin position="167"/>
        <end position="314"/>
    </location>
</feature>
<dbReference type="EMBL" id="CADEPM010000009">
    <property type="protein sequence ID" value="CAB3409772.1"/>
    <property type="molecule type" value="Genomic_DNA"/>
</dbReference>
<dbReference type="OrthoDB" id="616263at2759"/>
<dbReference type="Pfam" id="PF00856">
    <property type="entry name" value="SET"/>
    <property type="match status" value="1"/>
</dbReference>
<gene>
    <name evidence="2" type="ORF">CBOVIS_LOCUS11386</name>
</gene>
<dbReference type="SUPFAM" id="SSF82199">
    <property type="entry name" value="SET domain"/>
    <property type="match status" value="1"/>
</dbReference>
<comment type="caution">
    <text evidence="2">The sequence shown here is derived from an EMBL/GenBank/DDBJ whole genome shotgun (WGS) entry which is preliminary data.</text>
</comment>
<accession>A0A8S1FA08</accession>